<organism evidence="2 4">
    <name type="scientific">Galleria mellonella</name>
    <name type="common">Greater wax moth</name>
    <dbReference type="NCBI Taxonomy" id="7137"/>
    <lineage>
        <taxon>Eukaryota</taxon>
        <taxon>Metazoa</taxon>
        <taxon>Ecdysozoa</taxon>
        <taxon>Arthropoda</taxon>
        <taxon>Hexapoda</taxon>
        <taxon>Insecta</taxon>
        <taxon>Pterygota</taxon>
        <taxon>Neoptera</taxon>
        <taxon>Endopterygota</taxon>
        <taxon>Lepidoptera</taxon>
        <taxon>Glossata</taxon>
        <taxon>Ditrysia</taxon>
        <taxon>Pyraloidea</taxon>
        <taxon>Pyralidae</taxon>
        <taxon>Galleriinae</taxon>
        <taxon>Galleria</taxon>
    </lineage>
</organism>
<evidence type="ECO:0000313" key="3">
    <source>
        <dbReference type="RefSeq" id="XP_031767155.2"/>
    </source>
</evidence>
<keyword evidence="2" id="KW-1185">Reference proteome</keyword>
<dbReference type="RefSeq" id="XP_052751037.1">
    <property type="nucleotide sequence ID" value="XM_052895077.1"/>
</dbReference>
<name>A0ABM3MI52_GALME</name>
<dbReference type="RefSeq" id="XP_052751038.1">
    <property type="nucleotide sequence ID" value="XM_052895078.1"/>
</dbReference>
<evidence type="ECO:0000313" key="6">
    <source>
        <dbReference type="RefSeq" id="XP_052751039.1"/>
    </source>
</evidence>
<accession>A0ABM3MI52</accession>
<dbReference type="RefSeq" id="XP_031767155.2">
    <property type="nucleotide sequence ID" value="XM_031911295.2"/>
</dbReference>
<evidence type="ECO:0000313" key="2">
    <source>
        <dbReference type="Proteomes" id="UP001652740"/>
    </source>
</evidence>
<evidence type="ECO:0000313" key="5">
    <source>
        <dbReference type="RefSeq" id="XP_052751038.1"/>
    </source>
</evidence>
<dbReference type="Proteomes" id="UP001652740">
    <property type="component" value="Unplaced"/>
</dbReference>
<evidence type="ECO:0000256" key="1">
    <source>
        <dbReference type="SAM" id="MobiDB-lite"/>
    </source>
</evidence>
<sequence>MPQRGRRIVFNYDSARKNYLQRIRIFYKNNSVSRKDRSSLDHVIKDILSEGQHSKFAKKYEVVKENGKKILILRRTEKSRGIIQVIPPEECFDILVDVHRITGHCYSNMMKVINKYYSIPSFCVNLFFREVIKSISTNDSLNNKDNKDHTQVEIIDMSKEPDGKFTKILLYHNKRTDFIVLKPIMNNDPNEVALELLNIFLDFGTPAKLFLLRVSFLFFNEVLDVLKQISPNFEHLVVETTRHYNMKFQTLITKSLDIWMTTCGSKNWSIACHVLQWKLNTRKLNDEGKTPYTNMFGPWPSKCELVEKDSSQFTDNIIEKFRSEKDPGVINVDPDDEINKNLDTNDTVMEIDDDSNSDASNENVNIDDNDKEEMVSLDEINTDNISQSDDVDPLGATLEPVPSTSKQADDNTDSCCLCKKRILIAHECGQCKKPLHRSCGKTVSADDSVLISCEEDEE</sequence>
<gene>
    <name evidence="3 4 5 6" type="primary">LOC113513502</name>
</gene>
<dbReference type="RefSeq" id="XP_052751039.1">
    <property type="nucleotide sequence ID" value="XM_052895079.1"/>
</dbReference>
<reference evidence="3 4" key="1">
    <citation type="submission" date="2025-05" db="UniProtKB">
        <authorList>
            <consortium name="RefSeq"/>
        </authorList>
    </citation>
    <scope>IDENTIFICATION</scope>
    <source>
        <tissue evidence="3 4">Whole larvae</tissue>
    </source>
</reference>
<proteinExistence type="predicted"/>
<dbReference type="GeneID" id="113513502"/>
<protein>
    <submittedName>
        <fullName evidence="3 4">KRAB-A domain-containing protein 2-like</fullName>
    </submittedName>
</protein>
<feature type="region of interest" description="Disordered" evidence="1">
    <location>
        <begin position="384"/>
        <end position="409"/>
    </location>
</feature>
<evidence type="ECO:0000313" key="4">
    <source>
        <dbReference type="RefSeq" id="XP_052751037.1"/>
    </source>
</evidence>